<dbReference type="InterPro" id="IPR011701">
    <property type="entry name" value="MFS"/>
</dbReference>
<name>A0A0D2WIF5_CAPO3</name>
<dbReference type="PhylomeDB" id="A0A0D2WIF5"/>
<feature type="transmembrane region" description="Helical" evidence="6">
    <location>
        <begin position="148"/>
        <end position="168"/>
    </location>
</feature>
<protein>
    <recommendedName>
        <fullName evidence="7">Major facilitator superfamily (MFS) profile domain-containing protein</fullName>
    </recommendedName>
</protein>
<dbReference type="SUPFAM" id="SSF103473">
    <property type="entry name" value="MFS general substrate transporter"/>
    <property type="match status" value="1"/>
</dbReference>
<dbReference type="AlphaFoldDB" id="A0A0D2WIF5"/>
<evidence type="ECO:0000256" key="6">
    <source>
        <dbReference type="SAM" id="Phobius"/>
    </source>
</evidence>
<feature type="transmembrane region" description="Helical" evidence="6">
    <location>
        <begin position="304"/>
        <end position="326"/>
    </location>
</feature>
<dbReference type="OrthoDB" id="3026777at2759"/>
<feature type="transmembrane region" description="Helical" evidence="6">
    <location>
        <begin position="395"/>
        <end position="414"/>
    </location>
</feature>
<gene>
    <name evidence="8" type="ORF">CAOG_000387</name>
</gene>
<organism evidence="8 9">
    <name type="scientific">Capsaspora owczarzaki (strain ATCC 30864)</name>
    <dbReference type="NCBI Taxonomy" id="595528"/>
    <lineage>
        <taxon>Eukaryota</taxon>
        <taxon>Filasterea</taxon>
        <taxon>Capsaspora</taxon>
    </lineage>
</organism>
<feature type="transmembrane region" description="Helical" evidence="6">
    <location>
        <begin position="426"/>
        <end position="448"/>
    </location>
</feature>
<feature type="compositionally biased region" description="Polar residues" evidence="5">
    <location>
        <begin position="555"/>
        <end position="573"/>
    </location>
</feature>
<feature type="region of interest" description="Disordered" evidence="5">
    <location>
        <begin position="554"/>
        <end position="573"/>
    </location>
</feature>
<evidence type="ECO:0000256" key="4">
    <source>
        <dbReference type="ARBA" id="ARBA00023136"/>
    </source>
</evidence>
<evidence type="ECO:0000313" key="8">
    <source>
        <dbReference type="EMBL" id="KJE88803.1"/>
    </source>
</evidence>
<sequence length="573" mass="62270">MSESGWLAWCVPQQPSSKLVVPCMFLLMGYTLMVVPLLQERVILLECNSYYTEIGRNMTPPFPIVDPDDKRCRDSTIESRAATVSMYLAIVVGVMSVLTTGTLGAISDRIGRRPAMLIPLAGAMLQACGLSLTHYLDASYPYLFIPQAIYGLMGGPSAFLMATFAYSADCSNPAKRSSEIGMLESSLFLGGTIGPLLGGYLSSAYDMNVPLFVFGGLLVPVVIWIVIIPESLTPERRVSAIQWRRANIFGALSILLSANSYGDRWILPALGASFAMMFNSVVGFASVMVLYTKLEFDWGQSTNGLFMAVNWLIKGLAIAILLPFLLLRCRKYVTEARIALVCLICMMLAFLLYAFAVNTTMFFMISLVDAIGYIAVPVMRGLFSMNVRVDQQGAVFAAIASIEAIFTVVSPVLFNSIYSATTDSQSNAALLVMASGIVIPLLLGIYLLRTDRNTRTFVAKASTYTGADTEPLLAEEAKPRPFNLSGEYEHAGYVDPGRFLDSDSPRTSLVSNGNRISTDSVTDASLYSSRSSRSRVAFGNSARASGLEDVASWEGNINSSPQLPSTRDSSVWD</sequence>
<feature type="transmembrane region" description="Helical" evidence="6">
    <location>
        <begin position="117"/>
        <end position="136"/>
    </location>
</feature>
<feature type="transmembrane region" description="Helical" evidence="6">
    <location>
        <begin position="362"/>
        <end position="383"/>
    </location>
</feature>
<feature type="transmembrane region" description="Helical" evidence="6">
    <location>
        <begin position="84"/>
        <end position="105"/>
    </location>
</feature>
<dbReference type="PROSITE" id="PS50850">
    <property type="entry name" value="MFS"/>
    <property type="match status" value="1"/>
</dbReference>
<dbReference type="PANTHER" id="PTHR23507:SF1">
    <property type="entry name" value="FI18259P1-RELATED"/>
    <property type="match status" value="1"/>
</dbReference>
<dbReference type="InterPro" id="IPR036259">
    <property type="entry name" value="MFS_trans_sf"/>
</dbReference>
<evidence type="ECO:0000256" key="5">
    <source>
        <dbReference type="SAM" id="MobiDB-lite"/>
    </source>
</evidence>
<evidence type="ECO:0000256" key="2">
    <source>
        <dbReference type="ARBA" id="ARBA00022692"/>
    </source>
</evidence>
<feature type="transmembrane region" description="Helical" evidence="6">
    <location>
        <begin position="338"/>
        <end position="356"/>
    </location>
</feature>
<feature type="transmembrane region" description="Helical" evidence="6">
    <location>
        <begin position="19"/>
        <end position="38"/>
    </location>
</feature>
<comment type="subcellular location">
    <subcellularLocation>
        <location evidence="1">Membrane</location>
        <topology evidence="1">Multi-pass membrane protein</topology>
    </subcellularLocation>
</comment>
<dbReference type="Gene3D" id="1.20.1250.20">
    <property type="entry name" value="MFS general substrate transporter like domains"/>
    <property type="match status" value="1"/>
</dbReference>
<dbReference type="InParanoid" id="A0A0D2WIF5"/>
<feature type="domain" description="Major facilitator superfamily (MFS) profile" evidence="7">
    <location>
        <begin position="17"/>
        <end position="452"/>
    </location>
</feature>
<dbReference type="PANTHER" id="PTHR23507">
    <property type="entry name" value="ZGC:174356"/>
    <property type="match status" value="1"/>
</dbReference>
<dbReference type="RefSeq" id="XP_004365258.1">
    <property type="nucleotide sequence ID" value="XM_004365201.2"/>
</dbReference>
<feature type="transmembrane region" description="Helical" evidence="6">
    <location>
        <begin position="180"/>
        <end position="201"/>
    </location>
</feature>
<reference evidence="9" key="1">
    <citation type="submission" date="2011-02" db="EMBL/GenBank/DDBJ databases">
        <title>The Genome Sequence of Capsaspora owczarzaki ATCC 30864.</title>
        <authorList>
            <person name="Russ C."/>
            <person name="Cuomo C."/>
            <person name="Burger G."/>
            <person name="Gray M.W."/>
            <person name="Holland P.W.H."/>
            <person name="King N."/>
            <person name="Lang F.B.F."/>
            <person name="Roger A.J."/>
            <person name="Ruiz-Trillo I."/>
            <person name="Young S.K."/>
            <person name="Zeng Q."/>
            <person name="Gargeya S."/>
            <person name="Alvarado L."/>
            <person name="Berlin A."/>
            <person name="Chapman S.B."/>
            <person name="Chen Z."/>
            <person name="Freedman E."/>
            <person name="Gellesch M."/>
            <person name="Goldberg J."/>
            <person name="Griggs A."/>
            <person name="Gujja S."/>
            <person name="Heilman E."/>
            <person name="Heiman D."/>
            <person name="Howarth C."/>
            <person name="Mehta T."/>
            <person name="Neiman D."/>
            <person name="Pearson M."/>
            <person name="Roberts A."/>
            <person name="Saif S."/>
            <person name="Shea T."/>
            <person name="Shenoy N."/>
            <person name="Sisk P."/>
            <person name="Stolte C."/>
            <person name="Sykes S."/>
            <person name="White J."/>
            <person name="Yandava C."/>
            <person name="Haas B."/>
            <person name="Nusbaum C."/>
            <person name="Birren B."/>
        </authorList>
    </citation>
    <scope>NUCLEOTIDE SEQUENCE</scope>
    <source>
        <strain evidence="9">ATCC 30864</strain>
    </source>
</reference>
<keyword evidence="2 6" id="KW-0812">Transmembrane</keyword>
<dbReference type="Proteomes" id="UP000008743">
    <property type="component" value="Unassembled WGS sequence"/>
</dbReference>
<keyword evidence="3 6" id="KW-1133">Transmembrane helix</keyword>
<dbReference type="OMA" id="KRSECGN"/>
<accession>A0A0D2WIF5</accession>
<dbReference type="GO" id="GO:0016020">
    <property type="term" value="C:membrane"/>
    <property type="evidence" value="ECO:0007669"/>
    <property type="project" value="UniProtKB-SubCell"/>
</dbReference>
<dbReference type="EMBL" id="KE346360">
    <property type="protein sequence ID" value="KJE88803.1"/>
    <property type="molecule type" value="Genomic_DNA"/>
</dbReference>
<dbReference type="InterPro" id="IPR020846">
    <property type="entry name" value="MFS_dom"/>
</dbReference>
<dbReference type="GO" id="GO:0022857">
    <property type="term" value="F:transmembrane transporter activity"/>
    <property type="evidence" value="ECO:0007669"/>
    <property type="project" value="InterPro"/>
</dbReference>
<dbReference type="Pfam" id="PF07690">
    <property type="entry name" value="MFS_1"/>
    <property type="match status" value="1"/>
</dbReference>
<proteinExistence type="predicted"/>
<feature type="transmembrane region" description="Helical" evidence="6">
    <location>
        <begin position="207"/>
        <end position="227"/>
    </location>
</feature>
<evidence type="ECO:0000259" key="7">
    <source>
        <dbReference type="PROSITE" id="PS50850"/>
    </source>
</evidence>
<keyword evidence="9" id="KW-1185">Reference proteome</keyword>
<evidence type="ECO:0000313" key="9">
    <source>
        <dbReference type="Proteomes" id="UP000008743"/>
    </source>
</evidence>
<keyword evidence="4 6" id="KW-0472">Membrane</keyword>
<feature type="transmembrane region" description="Helical" evidence="6">
    <location>
        <begin position="265"/>
        <end position="292"/>
    </location>
</feature>
<dbReference type="eggNOG" id="KOG2816">
    <property type="taxonomic scope" value="Eukaryota"/>
</dbReference>
<evidence type="ECO:0000256" key="1">
    <source>
        <dbReference type="ARBA" id="ARBA00004141"/>
    </source>
</evidence>
<evidence type="ECO:0000256" key="3">
    <source>
        <dbReference type="ARBA" id="ARBA00022989"/>
    </source>
</evidence>